<feature type="transmembrane region" description="Helical" evidence="7">
    <location>
        <begin position="199"/>
        <end position="219"/>
    </location>
</feature>
<organism evidence="9 10">
    <name type="scientific">Actinoalloteichus hymeniacidonis</name>
    <dbReference type="NCBI Taxonomy" id="340345"/>
    <lineage>
        <taxon>Bacteria</taxon>
        <taxon>Bacillati</taxon>
        <taxon>Actinomycetota</taxon>
        <taxon>Actinomycetes</taxon>
        <taxon>Pseudonocardiales</taxon>
        <taxon>Pseudonocardiaceae</taxon>
        <taxon>Actinoalloteichus</taxon>
    </lineage>
</organism>
<evidence type="ECO:0000259" key="8">
    <source>
        <dbReference type="PROSITE" id="PS50850"/>
    </source>
</evidence>
<evidence type="ECO:0000256" key="1">
    <source>
        <dbReference type="ARBA" id="ARBA00004651"/>
    </source>
</evidence>
<keyword evidence="10" id="KW-1185">Reference proteome</keyword>
<dbReference type="InterPro" id="IPR011701">
    <property type="entry name" value="MFS"/>
</dbReference>
<evidence type="ECO:0000256" key="3">
    <source>
        <dbReference type="ARBA" id="ARBA00022475"/>
    </source>
</evidence>
<feature type="transmembrane region" description="Helical" evidence="7">
    <location>
        <begin position="333"/>
        <end position="350"/>
    </location>
</feature>
<dbReference type="RefSeq" id="WP_069847039.1">
    <property type="nucleotide sequence ID" value="NZ_CP014859.1"/>
</dbReference>
<dbReference type="GO" id="GO:0005886">
    <property type="term" value="C:plasma membrane"/>
    <property type="evidence" value="ECO:0007669"/>
    <property type="project" value="UniProtKB-SubCell"/>
</dbReference>
<reference evidence="10" key="1">
    <citation type="submission" date="2016-03" db="EMBL/GenBank/DDBJ databases">
        <title>Complete genome sequence of the type strain Actinoalloteichus hymeniacidonis DSM 45092.</title>
        <authorList>
            <person name="Schaffert L."/>
            <person name="Albersmeier A."/>
            <person name="Winkler A."/>
            <person name="Kalinowski J."/>
            <person name="Zotchev S."/>
            <person name="Ruckert C."/>
        </authorList>
    </citation>
    <scope>NUCLEOTIDE SEQUENCE [LARGE SCALE GENOMIC DNA]</scope>
    <source>
        <strain evidence="10">HPA177(T) (DSM 45092(T))</strain>
    </source>
</reference>
<feature type="transmembrane region" description="Helical" evidence="7">
    <location>
        <begin position="405"/>
        <end position="424"/>
    </location>
</feature>
<feature type="transmembrane region" description="Helical" evidence="7">
    <location>
        <begin position="231"/>
        <end position="248"/>
    </location>
</feature>
<comment type="subcellular location">
    <subcellularLocation>
        <location evidence="1">Cell membrane</location>
        <topology evidence="1">Multi-pass membrane protein</topology>
    </subcellularLocation>
</comment>
<dbReference type="EMBL" id="CP014859">
    <property type="protein sequence ID" value="AOS61911.1"/>
    <property type="molecule type" value="Genomic_DNA"/>
</dbReference>
<name>A0AAC9HND0_9PSEU</name>
<feature type="transmembrane region" description="Helical" evidence="7">
    <location>
        <begin position="82"/>
        <end position="101"/>
    </location>
</feature>
<keyword evidence="3" id="KW-1003">Cell membrane</keyword>
<dbReference type="PANTHER" id="PTHR42718">
    <property type="entry name" value="MAJOR FACILITATOR SUPERFAMILY MULTIDRUG TRANSPORTER MFSC"/>
    <property type="match status" value="1"/>
</dbReference>
<feature type="transmembrane region" description="Helical" evidence="7">
    <location>
        <begin position="167"/>
        <end position="187"/>
    </location>
</feature>
<keyword evidence="2" id="KW-0813">Transport</keyword>
<proteinExistence type="predicted"/>
<keyword evidence="5 7" id="KW-1133">Transmembrane helix</keyword>
<protein>
    <submittedName>
        <fullName evidence="9">Major Facilitator Superfamily transporter</fullName>
    </submittedName>
</protein>
<feature type="transmembrane region" description="Helical" evidence="7">
    <location>
        <begin position="472"/>
        <end position="492"/>
    </location>
</feature>
<dbReference type="Proteomes" id="UP000095210">
    <property type="component" value="Chromosome"/>
</dbReference>
<dbReference type="Pfam" id="PF07690">
    <property type="entry name" value="MFS_1"/>
    <property type="match status" value="1"/>
</dbReference>
<dbReference type="PANTHER" id="PTHR42718:SF47">
    <property type="entry name" value="METHYL VIOLOGEN RESISTANCE PROTEIN SMVA"/>
    <property type="match status" value="1"/>
</dbReference>
<dbReference type="CDD" id="cd17321">
    <property type="entry name" value="MFS_MMR_MDR_like"/>
    <property type="match status" value="1"/>
</dbReference>
<dbReference type="InterPro" id="IPR020846">
    <property type="entry name" value="MFS_dom"/>
</dbReference>
<sequence>MSELVARRAGMREWAGLGLLALPTALLGLDVTVLYLVLPSMSEALTPSATQTLWIMDAYGFLIAGFLITMGTLGDRVGRRRLLMIGMAAFAAISIFAAFAPNAELLVLARALLGIAGATLMPSTLSLISNMFPDPRSRAVAIGVWATMFALGMAAGPVAGGMLVDRFWWGAAFLLAVPVAVIVLLGARTLLPEYTAPDAGRLDPGSVVLSLLAILPVVYAVKHTAADGPDLGAALLVVFGTAAGWLFVRRQRSLASPLLDVTLFADRAFSAALAVLLIGLVGVGGTMYLVTQYLQLGEGMSPLTAGLWMGPPALAMFAAAVGAPLIARRVPPGLVIAIALGLSVLGYAQLTFVDTGQASSVVLGFAFVYLGLGALAALGTDMVVGAAPATKSGSAAALSETVQELGVAIGVAILGSLTTAVYRARMVVPAEVEPEVADRITDSLSGALSVADQVPAAVLTDAAQVFTSGVNIASAVAGSAILAATVLCLVLLRQVRPISADHGGASSPH</sequence>
<feature type="transmembrane region" description="Helical" evidence="7">
    <location>
        <begin position="305"/>
        <end position="326"/>
    </location>
</feature>
<dbReference type="Gene3D" id="1.20.1250.20">
    <property type="entry name" value="MFS general substrate transporter like domains"/>
    <property type="match status" value="1"/>
</dbReference>
<evidence type="ECO:0000313" key="9">
    <source>
        <dbReference type="EMBL" id="AOS61911.1"/>
    </source>
</evidence>
<evidence type="ECO:0000256" key="5">
    <source>
        <dbReference type="ARBA" id="ARBA00022989"/>
    </source>
</evidence>
<feature type="transmembrane region" description="Helical" evidence="7">
    <location>
        <begin position="140"/>
        <end position="161"/>
    </location>
</feature>
<feature type="transmembrane region" description="Helical" evidence="7">
    <location>
        <begin position="269"/>
        <end position="290"/>
    </location>
</feature>
<dbReference type="PROSITE" id="PS50850">
    <property type="entry name" value="MFS"/>
    <property type="match status" value="1"/>
</dbReference>
<feature type="transmembrane region" description="Helical" evidence="7">
    <location>
        <begin position="52"/>
        <end position="70"/>
    </location>
</feature>
<dbReference type="Gene3D" id="1.20.1720.10">
    <property type="entry name" value="Multidrug resistance protein D"/>
    <property type="match status" value="1"/>
</dbReference>
<feature type="transmembrane region" description="Helical" evidence="7">
    <location>
        <begin position="362"/>
        <end position="384"/>
    </location>
</feature>
<feature type="transmembrane region" description="Helical" evidence="7">
    <location>
        <begin position="107"/>
        <end position="128"/>
    </location>
</feature>
<dbReference type="SUPFAM" id="SSF103473">
    <property type="entry name" value="MFS general substrate transporter"/>
    <property type="match status" value="1"/>
</dbReference>
<dbReference type="AlphaFoldDB" id="A0AAC9HND0"/>
<dbReference type="GO" id="GO:0022857">
    <property type="term" value="F:transmembrane transporter activity"/>
    <property type="evidence" value="ECO:0007669"/>
    <property type="project" value="InterPro"/>
</dbReference>
<gene>
    <name evidence="9" type="ORF">TL08_05420</name>
</gene>
<dbReference type="PRINTS" id="PR01035">
    <property type="entry name" value="TCRTETA"/>
</dbReference>
<evidence type="ECO:0000256" key="6">
    <source>
        <dbReference type="ARBA" id="ARBA00023136"/>
    </source>
</evidence>
<keyword evidence="4 7" id="KW-0812">Transmembrane</keyword>
<dbReference type="InterPro" id="IPR001958">
    <property type="entry name" value="Tet-R_TetA/multi-R_MdtG-like"/>
</dbReference>
<evidence type="ECO:0000256" key="7">
    <source>
        <dbReference type="SAM" id="Phobius"/>
    </source>
</evidence>
<evidence type="ECO:0000256" key="4">
    <source>
        <dbReference type="ARBA" id="ARBA00022692"/>
    </source>
</evidence>
<keyword evidence="6 7" id="KW-0472">Membrane</keyword>
<evidence type="ECO:0000256" key="2">
    <source>
        <dbReference type="ARBA" id="ARBA00022448"/>
    </source>
</evidence>
<dbReference type="KEGG" id="ahm:TL08_05420"/>
<evidence type="ECO:0000313" key="10">
    <source>
        <dbReference type="Proteomes" id="UP000095210"/>
    </source>
</evidence>
<dbReference type="InterPro" id="IPR036259">
    <property type="entry name" value="MFS_trans_sf"/>
</dbReference>
<feature type="domain" description="Major facilitator superfamily (MFS) profile" evidence="8">
    <location>
        <begin position="16"/>
        <end position="496"/>
    </location>
</feature>
<accession>A0AAC9HND0</accession>